<gene>
    <name evidence="2" type="ORF">FNW02_34575</name>
</gene>
<evidence type="ECO:0000313" key="2">
    <source>
        <dbReference type="EMBL" id="MBD6620750.1"/>
    </source>
</evidence>
<evidence type="ECO:0000313" key="3">
    <source>
        <dbReference type="Proteomes" id="UP001165986"/>
    </source>
</evidence>
<feature type="transmembrane region" description="Helical" evidence="1">
    <location>
        <begin position="47"/>
        <end position="66"/>
    </location>
</feature>
<keyword evidence="1" id="KW-0812">Transmembrane</keyword>
<reference evidence="2" key="1">
    <citation type="submission" date="2019-07" db="EMBL/GenBank/DDBJ databases">
        <title>Toxilogical consequences of a new and cryptic species of cyanobacteria (Komarekiella delphini-convector) recovered from the epidermis of a bottlenose dolphin and 1500 ft. in the air.</title>
        <authorList>
            <person name="Brown A.O."/>
            <person name="Dvorak P."/>
            <person name="Villanueva C.D."/>
            <person name="Foss A.J."/>
            <person name="Garvey A.D."/>
            <person name="Gibson Q.A."/>
            <person name="Johansen J.R."/>
            <person name="Casamatta D.A."/>
        </authorList>
    </citation>
    <scope>NUCLEOTIDE SEQUENCE</scope>
    <source>
        <strain evidence="2">SJRDD-AB1</strain>
    </source>
</reference>
<dbReference type="AlphaFoldDB" id="A0AA40T4X6"/>
<comment type="caution">
    <text evidence="2">The sequence shown here is derived from an EMBL/GenBank/DDBJ whole genome shotgun (WGS) entry which is preliminary data.</text>
</comment>
<keyword evidence="3" id="KW-1185">Reference proteome</keyword>
<sequence>MLNKKFRVVNRTLGIQPKIGPFSTEQIFPWSCIAMVNIFLFYHLLKIGWLGTGFITFWGWGTWWILSSNKDFFGKFIGTPKISRGYMRFISLTELPEREKKSTVGRRNRV</sequence>
<protein>
    <submittedName>
        <fullName evidence="2">Uncharacterized protein</fullName>
    </submittedName>
</protein>
<proteinExistence type="predicted"/>
<keyword evidence="1" id="KW-1133">Transmembrane helix</keyword>
<organism evidence="2 3">
    <name type="scientific">Komarekiella delphini-convector SJRDD-AB1</name>
    <dbReference type="NCBI Taxonomy" id="2593771"/>
    <lineage>
        <taxon>Bacteria</taxon>
        <taxon>Bacillati</taxon>
        <taxon>Cyanobacteriota</taxon>
        <taxon>Cyanophyceae</taxon>
        <taxon>Nostocales</taxon>
        <taxon>Nostocaceae</taxon>
        <taxon>Komarekiella</taxon>
        <taxon>Komarekiella delphini-convector</taxon>
    </lineage>
</organism>
<dbReference type="Proteomes" id="UP001165986">
    <property type="component" value="Unassembled WGS sequence"/>
</dbReference>
<keyword evidence="1" id="KW-0472">Membrane</keyword>
<evidence type="ECO:0000256" key="1">
    <source>
        <dbReference type="SAM" id="Phobius"/>
    </source>
</evidence>
<dbReference type="EMBL" id="VJXY01000081">
    <property type="protein sequence ID" value="MBD6620750.1"/>
    <property type="molecule type" value="Genomic_DNA"/>
</dbReference>
<name>A0AA40T4X6_9NOST</name>
<accession>A0AA40T4X6</accession>